<dbReference type="NCBIfam" id="TIGR04001">
    <property type="entry name" value="thiol_BshB1"/>
    <property type="match status" value="1"/>
</dbReference>
<dbReference type="GO" id="GO:0071793">
    <property type="term" value="P:bacillithiol biosynthetic process"/>
    <property type="evidence" value="ECO:0007669"/>
    <property type="project" value="InterPro"/>
</dbReference>
<dbReference type="AlphaFoldDB" id="A0A5C6E790"/>
<dbReference type="GO" id="GO:0035595">
    <property type="term" value="F:N-acetylglucosaminylinositol deacetylase activity"/>
    <property type="evidence" value="ECO:0007669"/>
    <property type="project" value="UniProtKB-EC"/>
</dbReference>
<evidence type="ECO:0000313" key="1">
    <source>
        <dbReference type="EMBL" id="TWU43336.1"/>
    </source>
</evidence>
<dbReference type="InterPro" id="IPR024078">
    <property type="entry name" value="LmbE-like_dom_sf"/>
</dbReference>
<comment type="caution">
    <text evidence="1">The sequence shown here is derived from an EMBL/GenBank/DDBJ whole genome shotgun (WGS) entry which is preliminary data.</text>
</comment>
<dbReference type="Proteomes" id="UP000315471">
    <property type="component" value="Unassembled WGS sequence"/>
</dbReference>
<name>A0A5C6E790_9BACT</name>
<dbReference type="InterPro" id="IPR003737">
    <property type="entry name" value="GlcNAc_PI_deacetylase-related"/>
</dbReference>
<dbReference type="PANTHER" id="PTHR12993">
    <property type="entry name" value="N-ACETYLGLUCOSAMINYL-PHOSPHATIDYLINOSITOL DE-N-ACETYLASE-RELATED"/>
    <property type="match status" value="1"/>
</dbReference>
<dbReference type="EMBL" id="SJPY01000003">
    <property type="protein sequence ID" value="TWU43336.1"/>
    <property type="molecule type" value="Genomic_DNA"/>
</dbReference>
<reference evidence="1 2" key="1">
    <citation type="submission" date="2019-02" db="EMBL/GenBank/DDBJ databases">
        <title>Deep-cultivation of Planctomycetes and their phenomic and genomic characterization uncovers novel biology.</title>
        <authorList>
            <person name="Wiegand S."/>
            <person name="Jogler M."/>
            <person name="Boedeker C."/>
            <person name="Pinto D."/>
            <person name="Vollmers J."/>
            <person name="Rivas-Marin E."/>
            <person name="Kohn T."/>
            <person name="Peeters S.H."/>
            <person name="Heuer A."/>
            <person name="Rast P."/>
            <person name="Oberbeckmann S."/>
            <person name="Bunk B."/>
            <person name="Jeske O."/>
            <person name="Meyerdierks A."/>
            <person name="Storesund J.E."/>
            <person name="Kallscheuer N."/>
            <person name="Luecker S."/>
            <person name="Lage O.M."/>
            <person name="Pohl T."/>
            <person name="Merkel B.J."/>
            <person name="Hornburger P."/>
            <person name="Mueller R.-W."/>
            <person name="Bruemmer F."/>
            <person name="Labrenz M."/>
            <person name="Spormann A.M."/>
            <person name="Op Den Camp H."/>
            <person name="Overmann J."/>
            <person name="Amann R."/>
            <person name="Jetten M.S.M."/>
            <person name="Mascher T."/>
            <person name="Medema M.H."/>
            <person name="Devos D.P."/>
            <person name="Kaster A.-K."/>
            <person name="Ovreas L."/>
            <person name="Rohde M."/>
            <person name="Galperin M.Y."/>
            <person name="Jogler C."/>
        </authorList>
    </citation>
    <scope>NUCLEOTIDE SEQUENCE [LARGE SCALE GENOMIC DNA]</scope>
    <source>
        <strain evidence="1 2">Q31b</strain>
    </source>
</reference>
<dbReference type="Gene3D" id="3.40.50.10320">
    <property type="entry name" value="LmbE-like"/>
    <property type="match status" value="1"/>
</dbReference>
<organism evidence="1 2">
    <name type="scientific">Novipirellula aureliae</name>
    <dbReference type="NCBI Taxonomy" id="2527966"/>
    <lineage>
        <taxon>Bacteria</taxon>
        <taxon>Pseudomonadati</taxon>
        <taxon>Planctomycetota</taxon>
        <taxon>Planctomycetia</taxon>
        <taxon>Pirellulales</taxon>
        <taxon>Pirellulaceae</taxon>
        <taxon>Novipirellula</taxon>
    </lineage>
</organism>
<accession>A0A5C6E790</accession>
<evidence type="ECO:0000313" key="2">
    <source>
        <dbReference type="Proteomes" id="UP000315471"/>
    </source>
</evidence>
<protein>
    <submittedName>
        <fullName evidence="1">1D-myo-inositol 2-acetamido-2-deoxy-alpha-D-glucopyranoside deacetylase</fullName>
        <ecNumber evidence="1">3.5.1.103</ecNumber>
    </submittedName>
</protein>
<dbReference type="SUPFAM" id="SSF102588">
    <property type="entry name" value="LmbE-like"/>
    <property type="match status" value="1"/>
</dbReference>
<keyword evidence="2" id="KW-1185">Reference proteome</keyword>
<proteinExistence type="predicted"/>
<sequence>MVQRTTSVAQDPACGPKNKKCLAKDRLEAYATMIPIHTEHPGKLPPIEPLDLLVVAPHPDDAELGMGGTIAKMRSLGMRVGVLDLTTGEPTPHGSEAIRKTETATATERLQLTWRGNAGLPNRKLQHTLESRELVASYFRVLQPRWIFAPYWEDAHPDHVAATDLIEAARFWAKLSKTDMPGERFHPERVFYYFCIHLKLAVQPSWIVDISEHWETKLAAIEAYQSQFIVGRPSEPPTMIDRLRDEAANWGRLIGRPYGEPFATKEPLGLESLLGVI</sequence>
<dbReference type="InterPro" id="IPR023842">
    <property type="entry name" value="Bacillithiol_biosynth_BshB1"/>
</dbReference>
<dbReference type="EC" id="3.5.1.103" evidence="1"/>
<dbReference type="Pfam" id="PF02585">
    <property type="entry name" value="PIG-L"/>
    <property type="match status" value="1"/>
</dbReference>
<gene>
    <name evidence="1" type="primary">mshB</name>
    <name evidence="1" type="ORF">Q31b_23750</name>
</gene>
<keyword evidence="1" id="KW-0378">Hydrolase</keyword>
<dbReference type="PANTHER" id="PTHR12993:SF30">
    <property type="entry name" value="N-ACETYL-ALPHA-D-GLUCOSAMINYL L-MALATE DEACETYLASE 1"/>
    <property type="match status" value="1"/>
</dbReference>